<reference evidence="3 4" key="1">
    <citation type="submission" date="2021-06" db="EMBL/GenBank/DDBJ databases">
        <authorList>
            <person name="Palmer J.M."/>
        </authorList>
    </citation>
    <scope>NUCLEOTIDE SEQUENCE [LARGE SCALE GENOMIC DNA]</scope>
    <source>
        <strain evidence="3 4">GA_2019</strain>
        <tissue evidence="3">Muscle</tissue>
    </source>
</reference>
<dbReference type="EMBL" id="JAHRIO010070999">
    <property type="protein sequence ID" value="MEQ2181735.1"/>
    <property type="molecule type" value="Genomic_DNA"/>
</dbReference>
<feature type="transmembrane region" description="Helical" evidence="1">
    <location>
        <begin position="65"/>
        <end position="91"/>
    </location>
</feature>
<feature type="chain" id="PRO_5045334761" description="Secreted protein" evidence="2">
    <location>
        <begin position="28"/>
        <end position="173"/>
    </location>
</feature>
<sequence>MCQRITSHPSLFLIVFVLVCTVELVYLQEVTFHQLKGCDFSLAVFPQFHSSATQSIKSEICAKIYYLYLLSGQILCFFSLFSGSVFFFFGFHSGFSLPTFLSCVSSWSATNESSITAQNPGPNLPLSLCLPMYVFLCLRLQLGLPAPIAPPISPTTVPVSWRPATHTQFPFTY</sequence>
<keyword evidence="4" id="KW-1185">Reference proteome</keyword>
<organism evidence="3 4">
    <name type="scientific">Goodea atripinnis</name>
    <dbReference type="NCBI Taxonomy" id="208336"/>
    <lineage>
        <taxon>Eukaryota</taxon>
        <taxon>Metazoa</taxon>
        <taxon>Chordata</taxon>
        <taxon>Craniata</taxon>
        <taxon>Vertebrata</taxon>
        <taxon>Euteleostomi</taxon>
        <taxon>Actinopterygii</taxon>
        <taxon>Neopterygii</taxon>
        <taxon>Teleostei</taxon>
        <taxon>Neoteleostei</taxon>
        <taxon>Acanthomorphata</taxon>
        <taxon>Ovalentaria</taxon>
        <taxon>Atherinomorphae</taxon>
        <taxon>Cyprinodontiformes</taxon>
        <taxon>Goodeidae</taxon>
        <taxon>Goodea</taxon>
    </lineage>
</organism>
<gene>
    <name evidence="3" type="ORF">GOODEAATRI_014552</name>
</gene>
<accession>A0ABV0PE50</accession>
<keyword evidence="1" id="KW-0812">Transmembrane</keyword>
<protein>
    <recommendedName>
        <fullName evidence="5">Secreted protein</fullName>
    </recommendedName>
</protein>
<keyword evidence="1" id="KW-0472">Membrane</keyword>
<evidence type="ECO:0000256" key="1">
    <source>
        <dbReference type="SAM" id="Phobius"/>
    </source>
</evidence>
<proteinExistence type="predicted"/>
<keyword evidence="2" id="KW-0732">Signal</keyword>
<feature type="signal peptide" evidence="2">
    <location>
        <begin position="1"/>
        <end position="27"/>
    </location>
</feature>
<name>A0ABV0PE50_9TELE</name>
<evidence type="ECO:0008006" key="5">
    <source>
        <dbReference type="Google" id="ProtNLM"/>
    </source>
</evidence>
<evidence type="ECO:0000313" key="4">
    <source>
        <dbReference type="Proteomes" id="UP001476798"/>
    </source>
</evidence>
<evidence type="ECO:0000313" key="3">
    <source>
        <dbReference type="EMBL" id="MEQ2181735.1"/>
    </source>
</evidence>
<comment type="caution">
    <text evidence="3">The sequence shown here is derived from an EMBL/GenBank/DDBJ whole genome shotgun (WGS) entry which is preliminary data.</text>
</comment>
<evidence type="ECO:0000256" key="2">
    <source>
        <dbReference type="SAM" id="SignalP"/>
    </source>
</evidence>
<dbReference type="Proteomes" id="UP001476798">
    <property type="component" value="Unassembled WGS sequence"/>
</dbReference>
<keyword evidence="1" id="KW-1133">Transmembrane helix</keyword>